<dbReference type="AlphaFoldDB" id="A0A6I3SMN5"/>
<dbReference type="RefSeq" id="WP_155477127.1">
    <property type="nucleotide sequence ID" value="NZ_WNKU01000018.1"/>
</dbReference>
<keyword evidence="2" id="KW-1185">Reference proteome</keyword>
<dbReference type="Proteomes" id="UP000430670">
    <property type="component" value="Unassembled WGS sequence"/>
</dbReference>
<gene>
    <name evidence="1" type="ORF">GJ688_13750</name>
</gene>
<sequence length="71" mass="8441">MAKVIDYRKALTLAEGEARLFITFVNGMARLRKSHSFSELDIEYYQRLTKRLNLLKQWEAVEQQHSERKIA</sequence>
<dbReference type="EMBL" id="WNKU01000018">
    <property type="protein sequence ID" value="MTV50036.1"/>
    <property type="molecule type" value="Genomic_DNA"/>
</dbReference>
<dbReference type="OrthoDB" id="2085880at2"/>
<comment type="caution">
    <text evidence="1">The sequence shown here is derived from an EMBL/GenBank/DDBJ whole genome shotgun (WGS) entry which is preliminary data.</text>
</comment>
<organism evidence="1 2">
    <name type="scientific">Heliobacterium mobile</name>
    <name type="common">Heliobacillus mobilis</name>
    <dbReference type="NCBI Taxonomy" id="28064"/>
    <lineage>
        <taxon>Bacteria</taxon>
        <taxon>Bacillati</taxon>
        <taxon>Bacillota</taxon>
        <taxon>Clostridia</taxon>
        <taxon>Eubacteriales</taxon>
        <taxon>Heliobacteriaceae</taxon>
        <taxon>Heliobacterium</taxon>
    </lineage>
</organism>
<proteinExistence type="predicted"/>
<reference evidence="1 2" key="1">
    <citation type="submission" date="2019-11" db="EMBL/GenBank/DDBJ databases">
        <title>Whole-genome sequence of a the green, strictly anaerobic photosynthetic bacterium Heliobacillus mobilis DSM 6151.</title>
        <authorList>
            <person name="Kyndt J.A."/>
            <person name="Meyer T.E."/>
        </authorList>
    </citation>
    <scope>NUCLEOTIDE SEQUENCE [LARGE SCALE GENOMIC DNA]</scope>
    <source>
        <strain evidence="1 2">DSM 6151</strain>
    </source>
</reference>
<accession>A0A6I3SMN5</accession>
<evidence type="ECO:0000313" key="2">
    <source>
        <dbReference type="Proteomes" id="UP000430670"/>
    </source>
</evidence>
<evidence type="ECO:0000313" key="1">
    <source>
        <dbReference type="EMBL" id="MTV50036.1"/>
    </source>
</evidence>
<name>A0A6I3SMN5_HELMO</name>
<protein>
    <submittedName>
        <fullName evidence="1">Uncharacterized protein</fullName>
    </submittedName>
</protein>